<feature type="compositionally biased region" description="Basic and acidic residues" evidence="1">
    <location>
        <begin position="1"/>
        <end position="12"/>
    </location>
</feature>
<keyword evidence="3" id="KW-1185">Reference proteome</keyword>
<evidence type="ECO:0000313" key="3">
    <source>
        <dbReference type="Proteomes" id="UP000886520"/>
    </source>
</evidence>
<feature type="compositionally biased region" description="Basic and acidic residues" evidence="1">
    <location>
        <begin position="20"/>
        <end position="44"/>
    </location>
</feature>
<name>A0A9D4UMU5_ADICA</name>
<organism evidence="2 3">
    <name type="scientific">Adiantum capillus-veneris</name>
    <name type="common">Maidenhair fern</name>
    <dbReference type="NCBI Taxonomy" id="13818"/>
    <lineage>
        <taxon>Eukaryota</taxon>
        <taxon>Viridiplantae</taxon>
        <taxon>Streptophyta</taxon>
        <taxon>Embryophyta</taxon>
        <taxon>Tracheophyta</taxon>
        <taxon>Polypodiopsida</taxon>
        <taxon>Polypodiidae</taxon>
        <taxon>Polypodiales</taxon>
        <taxon>Pteridineae</taxon>
        <taxon>Pteridaceae</taxon>
        <taxon>Vittarioideae</taxon>
        <taxon>Adiantum</taxon>
    </lineage>
</organism>
<gene>
    <name evidence="2" type="ORF">GOP47_0014860</name>
</gene>
<sequence>MGSELSEAKERQLLQAIHEVASDKPDEEHSRGADREETRKRKAEEEQEENGEQGGEKRGMLQAVGELLLHSAHSVKEAVLGNGESHVSEGEATHSNSTTPNQSAESKDDVARESILVHTVVYD</sequence>
<protein>
    <submittedName>
        <fullName evidence="2">Uncharacterized protein</fullName>
    </submittedName>
</protein>
<reference evidence="2" key="1">
    <citation type="submission" date="2021-01" db="EMBL/GenBank/DDBJ databases">
        <title>Adiantum capillus-veneris genome.</title>
        <authorList>
            <person name="Fang Y."/>
            <person name="Liao Q."/>
        </authorList>
    </citation>
    <scope>NUCLEOTIDE SEQUENCE</scope>
    <source>
        <strain evidence="2">H3</strain>
        <tissue evidence="2">Leaf</tissue>
    </source>
</reference>
<comment type="caution">
    <text evidence="2">The sequence shown here is derived from an EMBL/GenBank/DDBJ whole genome shotgun (WGS) entry which is preliminary data.</text>
</comment>
<evidence type="ECO:0000313" key="2">
    <source>
        <dbReference type="EMBL" id="KAI5070517.1"/>
    </source>
</evidence>
<dbReference type="AlphaFoldDB" id="A0A9D4UMU5"/>
<dbReference type="OrthoDB" id="1928890at2759"/>
<accession>A0A9D4UMU5</accession>
<proteinExistence type="predicted"/>
<evidence type="ECO:0000256" key="1">
    <source>
        <dbReference type="SAM" id="MobiDB-lite"/>
    </source>
</evidence>
<feature type="compositionally biased region" description="Polar residues" evidence="1">
    <location>
        <begin position="93"/>
        <end position="104"/>
    </location>
</feature>
<dbReference type="Proteomes" id="UP000886520">
    <property type="component" value="Chromosome 14"/>
</dbReference>
<feature type="region of interest" description="Disordered" evidence="1">
    <location>
        <begin position="1"/>
        <end position="112"/>
    </location>
</feature>
<dbReference type="EMBL" id="JABFUD020000014">
    <property type="protein sequence ID" value="KAI5070517.1"/>
    <property type="molecule type" value="Genomic_DNA"/>
</dbReference>